<sequence>MTTPSPATPPSGLRARASAASAKVPTKWLVSGLVGTFLIVSAAFGGLNDAAPTPLPVLAAGDAFTGAQLRIAVDRAVLIDAFPEQNIVPDEGKRLLVVVATVEDVWTKPVSTLASIGAADNLRPVGVTGIAADSAPRTVAVLSDGSQYPELQPGVPIQLAFIWDVDRDALADGDPVRVDVYDKSYQAEGFVTFGERFDNPVVAAYAELPIDDVGAGAEPEPDSDADAPDSPGAPDAPDAADAAETAAAG</sequence>
<evidence type="ECO:0000256" key="1">
    <source>
        <dbReference type="SAM" id="MobiDB-lite"/>
    </source>
</evidence>
<keyword evidence="3" id="KW-1185">Reference proteome</keyword>
<protein>
    <recommendedName>
        <fullName evidence="4">SAF domain-containing protein</fullName>
    </recommendedName>
</protein>
<accession>A0ABT2GYV1</accession>
<feature type="compositionally biased region" description="Low complexity" evidence="1">
    <location>
        <begin position="228"/>
        <end position="249"/>
    </location>
</feature>
<organism evidence="2 3">
    <name type="scientific">Herbiconiux aconitum</name>
    <dbReference type="NCBI Taxonomy" id="2970913"/>
    <lineage>
        <taxon>Bacteria</taxon>
        <taxon>Bacillati</taxon>
        <taxon>Actinomycetota</taxon>
        <taxon>Actinomycetes</taxon>
        <taxon>Micrococcales</taxon>
        <taxon>Microbacteriaceae</taxon>
        <taxon>Herbiconiux</taxon>
    </lineage>
</organism>
<comment type="caution">
    <text evidence="2">The sequence shown here is derived from an EMBL/GenBank/DDBJ whole genome shotgun (WGS) entry which is preliminary data.</text>
</comment>
<evidence type="ECO:0008006" key="4">
    <source>
        <dbReference type="Google" id="ProtNLM"/>
    </source>
</evidence>
<reference evidence="2" key="1">
    <citation type="submission" date="2022-08" db="EMBL/GenBank/DDBJ databases">
        <authorList>
            <person name="Deng Y."/>
            <person name="Han X.-F."/>
            <person name="Zhang Y.-Q."/>
        </authorList>
    </citation>
    <scope>NUCLEOTIDE SEQUENCE</scope>
    <source>
        <strain evidence="2">CPCC 205763</strain>
    </source>
</reference>
<evidence type="ECO:0000313" key="3">
    <source>
        <dbReference type="Proteomes" id="UP001165584"/>
    </source>
</evidence>
<gene>
    <name evidence="2" type="ORF">N1027_18415</name>
</gene>
<feature type="region of interest" description="Disordered" evidence="1">
    <location>
        <begin position="212"/>
        <end position="249"/>
    </location>
</feature>
<dbReference type="EMBL" id="JANLCM010000002">
    <property type="protein sequence ID" value="MCS5720109.1"/>
    <property type="molecule type" value="Genomic_DNA"/>
</dbReference>
<name>A0ABT2GYV1_9MICO</name>
<dbReference type="Proteomes" id="UP001165584">
    <property type="component" value="Unassembled WGS sequence"/>
</dbReference>
<proteinExistence type="predicted"/>
<dbReference type="RefSeq" id="WP_259509942.1">
    <property type="nucleotide sequence ID" value="NZ_JANLCM010000002.1"/>
</dbReference>
<evidence type="ECO:0000313" key="2">
    <source>
        <dbReference type="EMBL" id="MCS5720109.1"/>
    </source>
</evidence>